<protein>
    <submittedName>
        <fullName evidence="2">Glycerophosphoryl diester phosphodiesterase</fullName>
        <ecNumber evidence="2">3.1.4.46</ecNumber>
    </submittedName>
</protein>
<organism evidence="2 4">
    <name type="scientific">Legionella feeleii</name>
    <dbReference type="NCBI Taxonomy" id="453"/>
    <lineage>
        <taxon>Bacteria</taxon>
        <taxon>Pseudomonadati</taxon>
        <taxon>Pseudomonadota</taxon>
        <taxon>Gammaproteobacteria</taxon>
        <taxon>Legionellales</taxon>
        <taxon>Legionellaceae</taxon>
        <taxon>Legionella</taxon>
    </lineage>
</organism>
<dbReference type="PANTHER" id="PTHR46211">
    <property type="entry name" value="GLYCEROPHOSPHORYL DIESTER PHOSPHODIESTERASE"/>
    <property type="match status" value="1"/>
</dbReference>
<feature type="domain" description="GP-PDE" evidence="1">
    <location>
        <begin position="31"/>
        <end position="254"/>
    </location>
</feature>
<dbReference type="InterPro" id="IPR017946">
    <property type="entry name" value="PLC-like_Pdiesterase_TIM-brl"/>
</dbReference>
<keyword evidence="2" id="KW-0378">Hydrolase</keyword>
<dbReference type="Proteomes" id="UP000054698">
    <property type="component" value="Unassembled WGS sequence"/>
</dbReference>
<evidence type="ECO:0000259" key="1">
    <source>
        <dbReference type="PROSITE" id="PS51704"/>
    </source>
</evidence>
<dbReference type="OrthoDB" id="9795622at2"/>
<dbReference type="AlphaFoldDB" id="A0A0W0TMP9"/>
<name>A0A0W0TMP9_9GAMM</name>
<dbReference type="RefSeq" id="WP_058445946.1">
    <property type="nucleotide sequence ID" value="NZ_CAAAHT010000002.1"/>
</dbReference>
<dbReference type="EMBL" id="LNYB01000080">
    <property type="protein sequence ID" value="KTC96873.1"/>
    <property type="molecule type" value="Genomic_DNA"/>
</dbReference>
<reference evidence="3 5" key="2">
    <citation type="submission" date="2018-06" db="EMBL/GenBank/DDBJ databases">
        <authorList>
            <consortium name="Pathogen Informatics"/>
            <person name="Doyle S."/>
        </authorList>
    </citation>
    <scope>NUCLEOTIDE SEQUENCE [LARGE SCALE GENOMIC DNA]</scope>
    <source>
        <strain evidence="3 5">NCTC12022</strain>
    </source>
</reference>
<accession>A0A0W0TMP9</accession>
<dbReference type="Proteomes" id="UP000251942">
    <property type="component" value="Unassembled WGS sequence"/>
</dbReference>
<reference evidence="2 4" key="1">
    <citation type="submission" date="2015-11" db="EMBL/GenBank/DDBJ databases">
        <title>Genomic analysis of 38 Legionella species identifies large and diverse effector repertoires.</title>
        <authorList>
            <person name="Burstein D."/>
            <person name="Amaro F."/>
            <person name="Zusman T."/>
            <person name="Lifshitz Z."/>
            <person name="Cohen O."/>
            <person name="Gilbert J.A."/>
            <person name="Pupko T."/>
            <person name="Shuman H.A."/>
            <person name="Segal G."/>
        </authorList>
    </citation>
    <scope>NUCLEOTIDE SEQUENCE [LARGE SCALE GENOMIC DNA]</scope>
    <source>
        <strain evidence="2 4">WO-44C</strain>
    </source>
</reference>
<proteinExistence type="predicted"/>
<dbReference type="GO" id="GO:0008889">
    <property type="term" value="F:glycerophosphodiester phosphodiesterase activity"/>
    <property type="evidence" value="ECO:0007669"/>
    <property type="project" value="UniProtKB-EC"/>
</dbReference>
<dbReference type="EC" id="3.1.4.46" evidence="2"/>
<evidence type="ECO:0000313" key="3">
    <source>
        <dbReference type="EMBL" id="SPX60893.1"/>
    </source>
</evidence>
<dbReference type="Gene3D" id="3.20.20.190">
    <property type="entry name" value="Phosphatidylinositol (PI) phosphodiesterase"/>
    <property type="match status" value="1"/>
</dbReference>
<dbReference type="SUPFAM" id="SSF51695">
    <property type="entry name" value="PLC-like phosphodiesterases"/>
    <property type="match status" value="1"/>
</dbReference>
<dbReference type="STRING" id="453.Lfee_1785"/>
<evidence type="ECO:0000313" key="5">
    <source>
        <dbReference type="Proteomes" id="UP000251942"/>
    </source>
</evidence>
<keyword evidence="4" id="KW-1185">Reference proteome</keyword>
<dbReference type="PATRIC" id="fig|453.4.peg.1960"/>
<dbReference type="GO" id="GO:0006629">
    <property type="term" value="P:lipid metabolic process"/>
    <property type="evidence" value="ECO:0007669"/>
    <property type="project" value="InterPro"/>
</dbReference>
<dbReference type="PROSITE" id="PS51704">
    <property type="entry name" value="GP_PDE"/>
    <property type="match status" value="1"/>
</dbReference>
<gene>
    <name evidence="2" type="ORF">Lfee_1785</name>
    <name evidence="3" type="ORF">NCTC12022_01630</name>
</gene>
<evidence type="ECO:0000313" key="2">
    <source>
        <dbReference type="EMBL" id="KTC96873.1"/>
    </source>
</evidence>
<evidence type="ECO:0000313" key="4">
    <source>
        <dbReference type="Proteomes" id="UP000054698"/>
    </source>
</evidence>
<dbReference type="PANTHER" id="PTHR46211:SF14">
    <property type="entry name" value="GLYCEROPHOSPHODIESTER PHOSPHODIESTERASE"/>
    <property type="match status" value="1"/>
</dbReference>
<dbReference type="EMBL" id="UASS01000013">
    <property type="protein sequence ID" value="SPX60893.1"/>
    <property type="molecule type" value="Genomic_DNA"/>
</dbReference>
<dbReference type="Pfam" id="PF03009">
    <property type="entry name" value="GDPD"/>
    <property type="match status" value="1"/>
</dbReference>
<sequence>MAILNLIEKSVDCCFAFLPRKKPDKNVLSEVCLIAHRGAHDKKLQLIENTDAAFERALALGCWGIELDIHATADGVLVVNHDPTLTRLWGKDLAIRDLSFTALRKLVPTLPSLAEVIDRYGKRLHLFIELKAPFTQEAALISTLRPLTPCIDYHLLSLNEPLFASCSKLPREVMLLVAAHNNVTQFCQLSLKRCYAGVLGHYLLLNNNKINQLRSANQRVGVGLVDSKFGLYRELNRGLHWVFSDNVSLLRSCLQELETGNRV</sequence>
<dbReference type="InterPro" id="IPR030395">
    <property type="entry name" value="GP_PDE_dom"/>
</dbReference>